<reference evidence="2 3" key="1">
    <citation type="submission" date="2019-02" db="EMBL/GenBank/DDBJ databases">
        <title>Deep-cultivation of Planctomycetes and their phenomic and genomic characterization uncovers novel biology.</title>
        <authorList>
            <person name="Wiegand S."/>
            <person name="Jogler M."/>
            <person name="Boedeker C."/>
            <person name="Pinto D."/>
            <person name="Vollmers J."/>
            <person name="Rivas-Marin E."/>
            <person name="Kohn T."/>
            <person name="Peeters S.H."/>
            <person name="Heuer A."/>
            <person name="Rast P."/>
            <person name="Oberbeckmann S."/>
            <person name="Bunk B."/>
            <person name="Jeske O."/>
            <person name="Meyerdierks A."/>
            <person name="Storesund J.E."/>
            <person name="Kallscheuer N."/>
            <person name="Luecker S."/>
            <person name="Lage O.M."/>
            <person name="Pohl T."/>
            <person name="Merkel B.J."/>
            <person name="Hornburger P."/>
            <person name="Mueller R.-W."/>
            <person name="Bruemmer F."/>
            <person name="Labrenz M."/>
            <person name="Spormann A.M."/>
            <person name="Op den Camp H."/>
            <person name="Overmann J."/>
            <person name="Amann R."/>
            <person name="Jetten M.S.M."/>
            <person name="Mascher T."/>
            <person name="Medema M.H."/>
            <person name="Devos D.P."/>
            <person name="Kaster A.-K."/>
            <person name="Ovreas L."/>
            <person name="Rohde M."/>
            <person name="Galperin M.Y."/>
            <person name="Jogler C."/>
        </authorList>
    </citation>
    <scope>NUCLEOTIDE SEQUENCE [LARGE SCALE GENOMIC DNA]</scope>
    <source>
        <strain evidence="2 3">FF011L</strain>
    </source>
</reference>
<keyword evidence="2" id="KW-0808">Transferase</keyword>
<sequence precursor="true">MRSALFILVFVGTVQTSFAVDAETAVRRGLNRVQLAAVNWHSNEDCFSCHHHTLPMLVSVEADAVGLALDRDWMEEQADATHAYFEPRIDDMNVGAHVPGGAATVGYGLWALSLDKRPPDATTMAMVSYLLQIQGVARLKDRQGEENRKVSHGRWIASCRRAPMQASVVADTVLALMGIERYASQEQRARAAKARADADRWLDSVPLTSQQDRLWRLWGLHHLGGEETSKARVLKAVLAAQNKDGGWGETSELLSDTFSTGQTIFMLCDTGTALDDPAITSGRDFLLRTQQTDGSWKFVSHAIPAQQFFDNGDPHGKNQFISVAATAWATSALIQLMPQPE</sequence>
<accession>A0A517MFE6</accession>
<gene>
    <name evidence="2" type="ORF">FF011L_23770</name>
</gene>
<dbReference type="SUPFAM" id="SSF48239">
    <property type="entry name" value="Terpenoid cyclases/Protein prenyltransferases"/>
    <property type="match status" value="1"/>
</dbReference>
<dbReference type="Gene3D" id="1.50.10.20">
    <property type="match status" value="1"/>
</dbReference>
<name>A0A517MFE6_9BACT</name>
<evidence type="ECO:0000313" key="2">
    <source>
        <dbReference type="EMBL" id="QDS93604.1"/>
    </source>
</evidence>
<proteinExistence type="predicted"/>
<dbReference type="Proteomes" id="UP000320672">
    <property type="component" value="Chromosome"/>
</dbReference>
<dbReference type="EMBL" id="CP036262">
    <property type="protein sequence ID" value="QDS93604.1"/>
    <property type="molecule type" value="Genomic_DNA"/>
</dbReference>
<dbReference type="AlphaFoldDB" id="A0A517MFE6"/>
<protein>
    <submittedName>
        <fullName evidence="2">Prenyltransferase and squalene oxidase repeat protein</fullName>
    </submittedName>
</protein>
<organism evidence="2 3">
    <name type="scientific">Roseimaritima multifibrata</name>
    <dbReference type="NCBI Taxonomy" id="1930274"/>
    <lineage>
        <taxon>Bacteria</taxon>
        <taxon>Pseudomonadati</taxon>
        <taxon>Planctomycetota</taxon>
        <taxon>Planctomycetia</taxon>
        <taxon>Pirellulales</taxon>
        <taxon>Pirellulaceae</taxon>
        <taxon>Roseimaritima</taxon>
    </lineage>
</organism>
<dbReference type="GO" id="GO:0016740">
    <property type="term" value="F:transferase activity"/>
    <property type="evidence" value="ECO:0007669"/>
    <property type="project" value="UniProtKB-KW"/>
</dbReference>
<keyword evidence="3" id="KW-1185">Reference proteome</keyword>
<keyword evidence="1" id="KW-0732">Signal</keyword>
<evidence type="ECO:0000313" key="3">
    <source>
        <dbReference type="Proteomes" id="UP000320672"/>
    </source>
</evidence>
<feature type="signal peptide" evidence="1">
    <location>
        <begin position="1"/>
        <end position="19"/>
    </location>
</feature>
<evidence type="ECO:0000256" key="1">
    <source>
        <dbReference type="SAM" id="SignalP"/>
    </source>
</evidence>
<dbReference type="KEGG" id="rml:FF011L_23770"/>
<dbReference type="InterPro" id="IPR008930">
    <property type="entry name" value="Terpenoid_cyclase/PrenylTrfase"/>
</dbReference>
<feature type="chain" id="PRO_5021697254" evidence="1">
    <location>
        <begin position="20"/>
        <end position="341"/>
    </location>
</feature>